<evidence type="ECO:0000313" key="3">
    <source>
        <dbReference type="Proteomes" id="UP001444661"/>
    </source>
</evidence>
<dbReference type="EMBL" id="JAQQWK010000009">
    <property type="protein sequence ID" value="KAK8035578.1"/>
    <property type="molecule type" value="Genomic_DNA"/>
</dbReference>
<gene>
    <name evidence="2" type="ORF">PG993_010573</name>
</gene>
<organism evidence="2 3">
    <name type="scientific">Apiospora rasikravindrae</name>
    <dbReference type="NCBI Taxonomy" id="990691"/>
    <lineage>
        <taxon>Eukaryota</taxon>
        <taxon>Fungi</taxon>
        <taxon>Dikarya</taxon>
        <taxon>Ascomycota</taxon>
        <taxon>Pezizomycotina</taxon>
        <taxon>Sordariomycetes</taxon>
        <taxon>Xylariomycetidae</taxon>
        <taxon>Amphisphaeriales</taxon>
        <taxon>Apiosporaceae</taxon>
        <taxon>Apiospora</taxon>
    </lineage>
</organism>
<dbReference type="Proteomes" id="UP001444661">
    <property type="component" value="Unassembled WGS sequence"/>
</dbReference>
<feature type="chain" id="PRO_5047089394" evidence="1">
    <location>
        <begin position="20"/>
        <end position="150"/>
    </location>
</feature>
<sequence length="150" mass="16012">MHAPTIFIAILGLAAKSLAAPIPTTAPAAAVEKRFQGGWCGVHVRAELVEDTARASVKLFDGAQFQLLAKDFEAKRGDMILANIPSGELPEAMSINILAPHDEAVFRYGDQQWGSGMAGSQNDRCKVGRWDHTGVTTPKATVDLDCGFSC</sequence>
<keyword evidence="3" id="KW-1185">Reference proteome</keyword>
<evidence type="ECO:0000313" key="2">
    <source>
        <dbReference type="EMBL" id="KAK8035578.1"/>
    </source>
</evidence>
<feature type="signal peptide" evidence="1">
    <location>
        <begin position="1"/>
        <end position="19"/>
    </location>
</feature>
<protein>
    <submittedName>
        <fullName evidence="2">Uncharacterized protein</fullName>
    </submittedName>
</protein>
<name>A0ABR1SMN1_9PEZI</name>
<comment type="caution">
    <text evidence="2">The sequence shown here is derived from an EMBL/GenBank/DDBJ whole genome shotgun (WGS) entry which is preliminary data.</text>
</comment>
<accession>A0ABR1SMN1</accession>
<keyword evidence="1" id="KW-0732">Signal</keyword>
<evidence type="ECO:0000256" key="1">
    <source>
        <dbReference type="SAM" id="SignalP"/>
    </source>
</evidence>
<reference evidence="2 3" key="1">
    <citation type="submission" date="2023-01" db="EMBL/GenBank/DDBJ databases">
        <title>Analysis of 21 Apiospora genomes using comparative genomics revels a genus with tremendous synthesis potential of carbohydrate active enzymes and secondary metabolites.</title>
        <authorList>
            <person name="Sorensen T."/>
        </authorList>
    </citation>
    <scope>NUCLEOTIDE SEQUENCE [LARGE SCALE GENOMIC DNA]</scope>
    <source>
        <strain evidence="2 3">CBS 33761</strain>
    </source>
</reference>
<proteinExistence type="predicted"/>